<evidence type="ECO:0000313" key="2">
    <source>
        <dbReference type="Proteomes" id="UP000703893"/>
    </source>
</evidence>
<gene>
    <name evidence="1" type="ORF">FJZ00_12920</name>
</gene>
<comment type="caution">
    <text evidence="1">The sequence shown here is derived from an EMBL/GenBank/DDBJ whole genome shotgun (WGS) entry which is preliminary data.</text>
</comment>
<dbReference type="EMBL" id="VGJX01000835">
    <property type="protein sequence ID" value="MBM3276047.1"/>
    <property type="molecule type" value="Genomic_DNA"/>
</dbReference>
<feature type="non-terminal residue" evidence="1">
    <location>
        <position position="358"/>
    </location>
</feature>
<protein>
    <submittedName>
        <fullName evidence="1">Uncharacterized protein</fullName>
    </submittedName>
</protein>
<dbReference type="AlphaFoldDB" id="A0A938BK92"/>
<name>A0A938BK92_9BACT</name>
<accession>A0A938BK92</accession>
<dbReference type="Proteomes" id="UP000703893">
    <property type="component" value="Unassembled WGS sequence"/>
</dbReference>
<sequence>MSPALIFSLGPEGAAILARVKSLWEKFPQSGSLLAICARPPEGLDDSLVAALEREGQGLPKAAIATALASLPDSPDAYVVCDLTDVERSFLQPLAAEIRKTLGDDRRIIGVFLLPAADASSLDRAGAGDVLSHLWPVPGIAPHFDRLFLAEAFTETGATWNREALYDAVALRLAIEGAALPPGAALRERSDSLDGTVRSLGGTALRYPCRAVAELAAARLGAALVEGWCGSPRAIHEELPNDLPVDEDALEYAALTPDAGVELEAFFDELLWGLRGRYPQLNSLVAALPAELDALETAQFGTRQPAKFGAPRTEESEPGEHAVFIRETRSRSVLESVRERMHRQVVTWRSRIEAELAG</sequence>
<reference evidence="1 2" key="1">
    <citation type="submission" date="2019-03" db="EMBL/GenBank/DDBJ databases">
        <title>Lake Tanganyika Metagenome-Assembled Genomes (MAGs).</title>
        <authorList>
            <person name="Tran P."/>
        </authorList>
    </citation>
    <scope>NUCLEOTIDE SEQUENCE [LARGE SCALE GENOMIC DNA]</scope>
    <source>
        <strain evidence="1">K_DeepCast_65m_m2_236</strain>
    </source>
</reference>
<evidence type="ECO:0000313" key="1">
    <source>
        <dbReference type="EMBL" id="MBM3276047.1"/>
    </source>
</evidence>
<organism evidence="1 2">
    <name type="scientific">Candidatus Tanganyikabacteria bacterium</name>
    <dbReference type="NCBI Taxonomy" id="2961651"/>
    <lineage>
        <taxon>Bacteria</taxon>
        <taxon>Bacillati</taxon>
        <taxon>Candidatus Sericytochromatia</taxon>
        <taxon>Candidatus Tanganyikabacteria</taxon>
    </lineage>
</organism>
<proteinExistence type="predicted"/>